<comment type="cofactor">
    <cofactor evidence="2">
        <name>Mg(2+)</name>
        <dbReference type="ChEBI" id="CHEBI:18420"/>
    </cofactor>
</comment>
<feature type="domain" description="Terpene synthase N-terminal" evidence="4">
    <location>
        <begin position="141"/>
        <end position="312"/>
    </location>
</feature>
<dbReference type="InterPro" id="IPR050148">
    <property type="entry name" value="Terpene_synthase-like"/>
</dbReference>
<evidence type="ECO:0000256" key="1">
    <source>
        <dbReference type="ARBA" id="ARBA00001936"/>
    </source>
</evidence>
<dbReference type="PANTHER" id="PTHR31225:SF228">
    <property type="entry name" value="ALPHA-TERPINEOL SYNTHASE, CHLOROPLASTIC"/>
    <property type="match status" value="1"/>
</dbReference>
<dbReference type="SUPFAM" id="SSF48239">
    <property type="entry name" value="Terpenoid cyclases/Protein prenyltransferases"/>
    <property type="match status" value="1"/>
</dbReference>
<accession>A0ABC8VCE4</accession>
<keyword evidence="3" id="KW-0479">Metal-binding</keyword>
<evidence type="ECO:0000313" key="7">
    <source>
        <dbReference type="Proteomes" id="UP001497457"/>
    </source>
</evidence>
<dbReference type="InterPro" id="IPR005630">
    <property type="entry name" value="Terpene_synthase_metal-bd"/>
</dbReference>
<dbReference type="GO" id="GO:0010333">
    <property type="term" value="F:terpene synthase activity"/>
    <property type="evidence" value="ECO:0007669"/>
    <property type="project" value="UniProtKB-ARBA"/>
</dbReference>
<gene>
    <name evidence="6" type="ORF">URODEC1_LOCUS2048</name>
</gene>
<dbReference type="SUPFAM" id="SSF48576">
    <property type="entry name" value="Terpenoid synthases"/>
    <property type="match status" value="1"/>
</dbReference>
<protein>
    <submittedName>
        <fullName evidence="6">Uncharacterized protein</fullName>
    </submittedName>
</protein>
<reference evidence="6" key="1">
    <citation type="submission" date="2024-10" db="EMBL/GenBank/DDBJ databases">
        <authorList>
            <person name="Ryan C."/>
        </authorList>
    </citation>
    <scope>NUCLEOTIDE SEQUENCE [LARGE SCALE GENOMIC DNA]</scope>
</reference>
<name>A0ABC8VCE4_9POAL</name>
<organism evidence="6 7">
    <name type="scientific">Urochloa decumbens</name>
    <dbReference type="NCBI Taxonomy" id="240449"/>
    <lineage>
        <taxon>Eukaryota</taxon>
        <taxon>Viridiplantae</taxon>
        <taxon>Streptophyta</taxon>
        <taxon>Embryophyta</taxon>
        <taxon>Tracheophyta</taxon>
        <taxon>Spermatophyta</taxon>
        <taxon>Magnoliopsida</taxon>
        <taxon>Liliopsida</taxon>
        <taxon>Poales</taxon>
        <taxon>Poaceae</taxon>
        <taxon>PACMAD clade</taxon>
        <taxon>Panicoideae</taxon>
        <taxon>Panicodae</taxon>
        <taxon>Paniceae</taxon>
        <taxon>Melinidinae</taxon>
        <taxon>Urochloa</taxon>
    </lineage>
</organism>
<evidence type="ECO:0000259" key="4">
    <source>
        <dbReference type="Pfam" id="PF01397"/>
    </source>
</evidence>
<feature type="domain" description="Terpene synthase metal-binding" evidence="5">
    <location>
        <begin position="366"/>
        <end position="605"/>
    </location>
</feature>
<sequence>MVARAACWAYINHVKCGTNRTSKGSRQHTLFQPRRWEMQSAMSVGLAFQLPAKLKLVQSNGSHRSAGGASAAPPALIAGGVVGSKLMLARRFPCSPWSQRAWIPRATGASAGTNPPAQWQRHVDEEGNQLSRNISNFEPSIWGDFFLTYSSPLASSTQQEMIERAEHLKERVSKTISASSSKCSLYERMELIDALERVCLDHLFKEEINVILTEINDANISGCDLHTVALWFFLLRKHGYQVSPDVFSNFRDEQGSFAANNPKDLLSLYNAACLRTNGEIILDEAVSFTKRSLESILANIEGPFAREVKCALEIPASRRVRIYEAKYYISGHGEGYEVIMELAKLNSNIIQLQHQQELKIITRWCKDLELQSRLSFARDRVVECYFWVVGVYYEPSYSRGRIILTKVLAIVSILDDTYDVYGTLQDCELFTKCVESWDPAMANSLPENMKFIFRKILDTCRSIENELSPEEKYRMPYLMNFIIDLVRAYNKEVKWREEGYVPATIEEHLHVSARSGACHLLSCTSFIGMRDIATEEAFDWVSNVPKLVKALCIILRLSDDLRSYEREKMTSHVASTIDSCVKEHGVTVEVAREKIQDMIEETWKDFNEEWLNINNRIPKELLERIFNLTRTMVFMYNQDDAYTNSHVIKDTINSLFVEPISMV</sequence>
<proteinExistence type="predicted"/>
<dbReference type="CDD" id="cd00684">
    <property type="entry name" value="Terpene_cyclase_plant_C1"/>
    <property type="match status" value="1"/>
</dbReference>
<dbReference type="InterPro" id="IPR036965">
    <property type="entry name" value="Terpene_synth_N_sf"/>
</dbReference>
<evidence type="ECO:0000256" key="2">
    <source>
        <dbReference type="ARBA" id="ARBA00001946"/>
    </source>
</evidence>
<dbReference type="SFLD" id="SFLDS00005">
    <property type="entry name" value="Isoprenoid_Synthase_Type_I"/>
    <property type="match status" value="1"/>
</dbReference>
<dbReference type="PANTHER" id="PTHR31225">
    <property type="entry name" value="OS04G0344100 PROTEIN-RELATED"/>
    <property type="match status" value="1"/>
</dbReference>
<keyword evidence="7" id="KW-1185">Reference proteome</keyword>
<evidence type="ECO:0000259" key="5">
    <source>
        <dbReference type="Pfam" id="PF03936"/>
    </source>
</evidence>
<dbReference type="GO" id="GO:0046872">
    <property type="term" value="F:metal ion binding"/>
    <property type="evidence" value="ECO:0007669"/>
    <property type="project" value="UniProtKB-KW"/>
</dbReference>
<evidence type="ECO:0000313" key="6">
    <source>
        <dbReference type="EMBL" id="CAL4888015.1"/>
    </source>
</evidence>
<dbReference type="InterPro" id="IPR008949">
    <property type="entry name" value="Isoprenoid_synthase_dom_sf"/>
</dbReference>
<dbReference type="Proteomes" id="UP001497457">
    <property type="component" value="Chromosome 1b"/>
</dbReference>
<dbReference type="Gene3D" id="1.10.600.10">
    <property type="entry name" value="Farnesyl Diphosphate Synthase"/>
    <property type="match status" value="1"/>
</dbReference>
<comment type="cofactor">
    <cofactor evidence="1">
        <name>Mn(2+)</name>
        <dbReference type="ChEBI" id="CHEBI:29035"/>
    </cofactor>
</comment>
<dbReference type="EMBL" id="OZ075111">
    <property type="protein sequence ID" value="CAL4888015.1"/>
    <property type="molecule type" value="Genomic_DNA"/>
</dbReference>
<dbReference type="InterPro" id="IPR001906">
    <property type="entry name" value="Terpene_synth_N"/>
</dbReference>
<dbReference type="Pfam" id="PF03936">
    <property type="entry name" value="Terpene_synth_C"/>
    <property type="match status" value="1"/>
</dbReference>
<dbReference type="FunFam" id="1.10.600.10:FF:000007">
    <property type="entry name" value="Isoprene synthase, chloroplastic"/>
    <property type="match status" value="1"/>
</dbReference>
<dbReference type="SFLD" id="SFLDG01019">
    <property type="entry name" value="Terpene_Cyclase_Like_1_C_Termi"/>
    <property type="match status" value="1"/>
</dbReference>
<dbReference type="AlphaFoldDB" id="A0ABC8VCE4"/>
<evidence type="ECO:0000256" key="3">
    <source>
        <dbReference type="ARBA" id="ARBA00022723"/>
    </source>
</evidence>
<dbReference type="Pfam" id="PF01397">
    <property type="entry name" value="Terpene_synth"/>
    <property type="match status" value="1"/>
</dbReference>
<dbReference type="Gene3D" id="1.50.10.130">
    <property type="entry name" value="Terpene synthase, N-terminal domain"/>
    <property type="match status" value="1"/>
</dbReference>
<dbReference type="InterPro" id="IPR034741">
    <property type="entry name" value="Terpene_cyclase-like_1_C"/>
</dbReference>
<dbReference type="InterPro" id="IPR044814">
    <property type="entry name" value="Terpene_cyclase_plant_C1"/>
</dbReference>
<dbReference type="InterPro" id="IPR008930">
    <property type="entry name" value="Terpenoid_cyclase/PrenylTrfase"/>
</dbReference>